<dbReference type="EMBL" id="CAESGF010000024">
    <property type="protein sequence ID" value="CAB4365086.1"/>
    <property type="molecule type" value="Genomic_DNA"/>
</dbReference>
<dbReference type="PANTHER" id="PTHR40265:SF1">
    <property type="entry name" value="GLYOXALASE-LIKE DOMAIN-CONTAINING PROTEIN"/>
    <property type="match status" value="1"/>
</dbReference>
<evidence type="ECO:0000313" key="5">
    <source>
        <dbReference type="EMBL" id="CAB4853554.1"/>
    </source>
</evidence>
<evidence type="ECO:0000313" key="4">
    <source>
        <dbReference type="EMBL" id="CAB4820971.1"/>
    </source>
</evidence>
<dbReference type="InterPro" id="IPR025870">
    <property type="entry name" value="Glyoxalase-like_dom"/>
</dbReference>
<dbReference type="SUPFAM" id="SSF54593">
    <property type="entry name" value="Glyoxalase/Bleomycin resistance protein/Dihydroxybiphenyl dioxygenase"/>
    <property type="match status" value="1"/>
</dbReference>
<evidence type="ECO:0000313" key="3">
    <source>
        <dbReference type="EMBL" id="CAB4738209.1"/>
    </source>
</evidence>
<evidence type="ECO:0000313" key="7">
    <source>
        <dbReference type="EMBL" id="CAB4989936.1"/>
    </source>
</evidence>
<dbReference type="PANTHER" id="PTHR40265">
    <property type="entry name" value="BLL2707 PROTEIN"/>
    <property type="match status" value="1"/>
</dbReference>
<dbReference type="EMBL" id="CAFAAV010000097">
    <property type="protein sequence ID" value="CAB4820971.1"/>
    <property type="molecule type" value="Genomic_DNA"/>
</dbReference>
<organism evidence="2">
    <name type="scientific">freshwater metagenome</name>
    <dbReference type="NCBI Taxonomy" id="449393"/>
    <lineage>
        <taxon>unclassified sequences</taxon>
        <taxon>metagenomes</taxon>
        <taxon>ecological metagenomes</taxon>
    </lineage>
</organism>
<evidence type="ECO:0000259" key="1">
    <source>
        <dbReference type="Pfam" id="PF13468"/>
    </source>
</evidence>
<protein>
    <submittedName>
        <fullName evidence="2">Unannotated protein</fullName>
    </submittedName>
</protein>
<evidence type="ECO:0000313" key="2">
    <source>
        <dbReference type="EMBL" id="CAB4365086.1"/>
    </source>
</evidence>
<gene>
    <name evidence="3" type="ORF">UFOPK2656_02700</name>
    <name evidence="4" type="ORF">UFOPK3099_01381</name>
    <name evidence="5" type="ORF">UFOPK3267_03086</name>
    <name evidence="6" type="ORF">UFOPK3651_02694</name>
    <name evidence="7" type="ORF">UFOPK3931_01405</name>
    <name evidence="2" type="ORF">UFOPK4189_02842</name>
</gene>
<name>A0A6J6A7F9_9ZZZZ</name>
<dbReference type="Pfam" id="PF13468">
    <property type="entry name" value="Glyoxalase_3"/>
    <property type="match status" value="1"/>
</dbReference>
<dbReference type="InterPro" id="IPR029068">
    <property type="entry name" value="Glyas_Bleomycin-R_OHBP_Dase"/>
</dbReference>
<dbReference type="EMBL" id="CAEZYF010000022">
    <property type="protein sequence ID" value="CAB4738209.1"/>
    <property type="molecule type" value="Genomic_DNA"/>
</dbReference>
<feature type="domain" description="Glyoxalase-like" evidence="1">
    <location>
        <begin position="2"/>
        <end position="177"/>
    </location>
</feature>
<reference evidence="2" key="1">
    <citation type="submission" date="2020-05" db="EMBL/GenBank/DDBJ databases">
        <authorList>
            <person name="Chiriac C."/>
            <person name="Salcher M."/>
            <person name="Ghai R."/>
            <person name="Kavagutti S V."/>
        </authorList>
    </citation>
    <scope>NUCLEOTIDE SEQUENCE</scope>
</reference>
<dbReference type="EMBL" id="CAFBOL010000032">
    <property type="protein sequence ID" value="CAB4989936.1"/>
    <property type="molecule type" value="Genomic_DNA"/>
</dbReference>
<evidence type="ECO:0000313" key="6">
    <source>
        <dbReference type="EMBL" id="CAB4948673.1"/>
    </source>
</evidence>
<dbReference type="EMBL" id="CAFBMT010000020">
    <property type="protein sequence ID" value="CAB4948673.1"/>
    <property type="molecule type" value="Genomic_DNA"/>
</dbReference>
<proteinExistence type="predicted"/>
<dbReference type="EMBL" id="CAFBIY010000280">
    <property type="protein sequence ID" value="CAB4853554.1"/>
    <property type="molecule type" value="Genomic_DNA"/>
</dbReference>
<sequence>MIDHLVLATPSVDATAAIVRDTWGVPVIAGGSHVGMGTRNELTGLGGTTYLEIVGPDSAQPAPGFPRPFGVDDLTVASLVAWCARPTRPLAQVLERLSAEGIDLGPATNMSRARPDGTLLQWQLTFPLLAPPHAGTLPFLIDWLDSTHPTASLPHDARLRRLTITHPQPDLVRTVLNATGGSTSIAIEQGAPSLHASVDTPRGVVSLGR</sequence>
<dbReference type="AlphaFoldDB" id="A0A6J6A7F9"/>
<dbReference type="Gene3D" id="3.10.180.10">
    <property type="entry name" value="2,3-Dihydroxybiphenyl 1,2-Dioxygenase, domain 1"/>
    <property type="match status" value="1"/>
</dbReference>
<accession>A0A6J6A7F9</accession>